<evidence type="ECO:0000256" key="2">
    <source>
        <dbReference type="ARBA" id="ARBA00022679"/>
    </source>
</evidence>
<name>A0A9K3PKZ6_9STRA</name>
<dbReference type="PANTHER" id="PTHR13370:SF3">
    <property type="entry name" value="TRNA (GUANINE(10)-N2)-METHYLTRANSFERASE HOMOLOG"/>
    <property type="match status" value="1"/>
</dbReference>
<sequence>MQPTLLSASPTSTTTTSTADTSIDGKTIIATTRSDDENDTIPRPNTDDDITIIQQRKLLIHWRGEKDAGYSKPFRQLEFQGAMAAETAITTTTPATDQDVQPTFINALVYNGNEFMPDVNVEHFNEAMQYVSFQKNENNNNNDNNNNSSDNNHDNHMVGAVVSRKSVENAASRCSLVHAVYEIVAQSDDLDMLAELAIQDGGFEDLYKENECQHQGLMTWCFRARSYLGDLVDSPSDQETVSSTTTTIKSGKVKRYGSNTRSMGLERKGLKALTPLLVKLGGKVDLLNPLVKIYIFDGLRDEHGQPQKVLTRRIATGPRTSAIAPATRICITNTPLEPIAAFSLCNVARIKNGDKILDPYCGSGTTLLAAAMMAPMVQSVGIEIAHNGLVNRNDILQDFRSRDLTPPKQLICGDSTHADVRQQARAAVGNTAFDAIVADPPYGIRESSNYNERSPLEELFASIQHDRDAGQRLLNIGGRLVAFVPVTDQQSLRQMLPSREATEAAGLEFEVSREQPLNEKLSRWLVSFICVR</sequence>
<evidence type="ECO:0000256" key="1">
    <source>
        <dbReference type="ARBA" id="ARBA00022603"/>
    </source>
</evidence>
<dbReference type="Pfam" id="PF01170">
    <property type="entry name" value="UPF0020"/>
    <property type="match status" value="1"/>
</dbReference>
<dbReference type="InterPro" id="IPR000241">
    <property type="entry name" value="RlmKL-like_Mtase"/>
</dbReference>
<dbReference type="PANTHER" id="PTHR13370">
    <property type="entry name" value="RNA METHYLASE-RELATED"/>
    <property type="match status" value="1"/>
</dbReference>
<feature type="region of interest" description="Disordered" evidence="3">
    <location>
        <begin position="1"/>
        <end position="20"/>
    </location>
</feature>
<keyword evidence="2" id="KW-0808">Transferase</keyword>
<dbReference type="AlphaFoldDB" id="A0A9K3PKZ6"/>
<keyword evidence="1 5" id="KW-0489">Methyltransferase</keyword>
<reference evidence="5" key="1">
    <citation type="journal article" date="2021" name="Sci. Rep.">
        <title>Diploid genomic architecture of Nitzschia inconspicua, an elite biomass production diatom.</title>
        <authorList>
            <person name="Oliver A."/>
            <person name="Podell S."/>
            <person name="Pinowska A."/>
            <person name="Traller J.C."/>
            <person name="Smith S.R."/>
            <person name="McClure R."/>
            <person name="Beliaev A."/>
            <person name="Bohutskyi P."/>
            <person name="Hill E.A."/>
            <person name="Rabines A."/>
            <person name="Zheng H."/>
            <person name="Allen L.Z."/>
            <person name="Kuo A."/>
            <person name="Grigoriev I.V."/>
            <person name="Allen A.E."/>
            <person name="Hazlebeck D."/>
            <person name="Allen E.E."/>
        </authorList>
    </citation>
    <scope>NUCLEOTIDE SEQUENCE</scope>
    <source>
        <strain evidence="5">Hildebrandi</strain>
    </source>
</reference>
<gene>
    <name evidence="5" type="ORF">IV203_010538</name>
</gene>
<dbReference type="CDD" id="cd02440">
    <property type="entry name" value="AdoMet_MTases"/>
    <property type="match status" value="1"/>
</dbReference>
<keyword evidence="6" id="KW-1185">Reference proteome</keyword>
<feature type="domain" description="Ribosomal RNA large subunit methyltransferase K/L-like methyltransferase" evidence="4">
    <location>
        <begin position="326"/>
        <end position="452"/>
    </location>
</feature>
<evidence type="ECO:0000313" key="6">
    <source>
        <dbReference type="Proteomes" id="UP000693970"/>
    </source>
</evidence>
<accession>A0A9K3PKZ6</accession>
<feature type="region of interest" description="Disordered" evidence="3">
    <location>
        <begin position="136"/>
        <end position="156"/>
    </location>
</feature>
<organism evidence="5 6">
    <name type="scientific">Nitzschia inconspicua</name>
    <dbReference type="NCBI Taxonomy" id="303405"/>
    <lineage>
        <taxon>Eukaryota</taxon>
        <taxon>Sar</taxon>
        <taxon>Stramenopiles</taxon>
        <taxon>Ochrophyta</taxon>
        <taxon>Bacillariophyta</taxon>
        <taxon>Bacillariophyceae</taxon>
        <taxon>Bacillariophycidae</taxon>
        <taxon>Bacillariales</taxon>
        <taxon>Bacillariaceae</taxon>
        <taxon>Nitzschia</taxon>
    </lineage>
</organism>
<reference evidence="5" key="2">
    <citation type="submission" date="2021-04" db="EMBL/GenBank/DDBJ databases">
        <authorList>
            <person name="Podell S."/>
        </authorList>
    </citation>
    <scope>NUCLEOTIDE SEQUENCE</scope>
    <source>
        <strain evidence="5">Hildebrandi</strain>
    </source>
</reference>
<comment type="caution">
    <text evidence="5">The sequence shown here is derived from an EMBL/GenBank/DDBJ whole genome shotgun (WGS) entry which is preliminary data.</text>
</comment>
<dbReference type="GO" id="GO:0008168">
    <property type="term" value="F:methyltransferase activity"/>
    <property type="evidence" value="ECO:0007669"/>
    <property type="project" value="UniProtKB-KW"/>
</dbReference>
<protein>
    <submittedName>
        <fullName evidence="5">RNA methylase</fullName>
    </submittedName>
</protein>
<dbReference type="EMBL" id="JAGRRH010000018">
    <property type="protein sequence ID" value="KAG7351178.1"/>
    <property type="molecule type" value="Genomic_DNA"/>
</dbReference>
<dbReference type="OrthoDB" id="296065at2759"/>
<evidence type="ECO:0000256" key="3">
    <source>
        <dbReference type="SAM" id="MobiDB-lite"/>
    </source>
</evidence>
<dbReference type="PROSITE" id="PS00092">
    <property type="entry name" value="N6_MTASE"/>
    <property type="match status" value="1"/>
</dbReference>
<dbReference type="GO" id="GO:0032259">
    <property type="term" value="P:methylation"/>
    <property type="evidence" value="ECO:0007669"/>
    <property type="project" value="UniProtKB-KW"/>
</dbReference>
<feature type="compositionally biased region" description="Low complexity" evidence="3">
    <location>
        <begin position="138"/>
        <end position="150"/>
    </location>
</feature>
<evidence type="ECO:0000313" key="5">
    <source>
        <dbReference type="EMBL" id="KAG7351178.1"/>
    </source>
</evidence>
<dbReference type="InterPro" id="IPR002052">
    <property type="entry name" value="DNA_methylase_N6_adenine_CS"/>
</dbReference>
<proteinExistence type="predicted"/>
<dbReference type="GO" id="GO:0003676">
    <property type="term" value="F:nucleic acid binding"/>
    <property type="evidence" value="ECO:0007669"/>
    <property type="project" value="InterPro"/>
</dbReference>
<evidence type="ECO:0000259" key="4">
    <source>
        <dbReference type="Pfam" id="PF01170"/>
    </source>
</evidence>
<dbReference type="Proteomes" id="UP000693970">
    <property type="component" value="Unassembled WGS sequence"/>
</dbReference>
<dbReference type="GO" id="GO:0005737">
    <property type="term" value="C:cytoplasm"/>
    <property type="evidence" value="ECO:0007669"/>
    <property type="project" value="TreeGrafter"/>
</dbReference>